<sequence length="1394" mass="156574">MENKVAADKCELSREQEDLFALLLEEERRSGICDRIGRRDCGEQAPLSSAQERIWFIGQIEAGSSLYNISAAFRMTGDLNIEALEWSLNEIIRRHENLRTTFVSIEGQPKALVAAATPLTLSFVDQEVAAQTSLQQILDQSCRAEASSPFDLTKGPLLRIKLLRLNPDDHVLLLTMHHIISDGWSLELFYKEVAALYSSRIEGGESPLPELPIQYGDYAVWQRQSLRGKELEEDLAYWKGKLKGPLPTLEMPADRPRQNMDSRAGSVRRTRWPEELTQQVRKLARAEGITLFILLLAAFKVLLHRYTGLEDIIVGTPVANRNRSETEGLIGLFVNTLVLRTEISGSQTFKDFLIQVRNTMYEALEHKEASFEKLVEELNPERNLASNPIFQVMFLIETNPARELKLPGLKIEPLPIDEGTAKCDIILFIADREDRLAPAVEYNTSLFDAATMDALLEHFQVLVEGIISDPNQRICDLPILTAAERKKLLVEWNSTGTEYPKDKTISQLFAEQAAARPDAIAIVFENKKLSYRELNEQSNQLAHYLIKTGVQRDDLVGICLERSCELIVSLVAILKAGAGYVSLDPTYPKERLSWMLEDAESRIILTDSSLAKALPIAVNGLEQNGCIPKIICLDEEWKAITGQSLDCPTQDCDSESIAYVCFTSGSTGRPKGVCIPHRGVVRLVKCTNYASMTEADTFLQFAPVSFDASTFEIWGALLNGARLVVFPPKFTSLAELEEFIQKQQITILFLTAGLFHQMVEEQVECLKGLRVLLSGGEVLSTRHVQKALDALSGCQVIDVYGPTENTTFTSWHGIPRQLPAARSIPIGRPISNTTCFILDDHLQPVPIGVYGYLYTGGDGLALGYLKNPDLTAARFVRNPFDVESQSKLYNTGDVVRYLQDGNIEFLGRKDSMVKIRGFRVELGEVEVALLAHHAIRECVAMVHNNSSLEKQLVAYVVPREKGKPTSEELRMFLKDKLPDYMLPSVYVNMESLPLTATGKVNRRALPQLDGSRPELGKDYLAPRDPVEVQLVRIWEELLGIRPVGVQDKFFELGGHSLLAVRLFAKIEKTFGKRLALRLLFETPTIEQLANAIREKELSTSRSLLVPIRDSGSRPPLFLVHGAGGGILWGYANLGGCFSDDQPVYGIESPGMRGMPEVRSIEEMASRYVSEIRGLQSEGPYFLGGYCFGGNVAFEMARQLREKGERVALLALFESMPFHSSYDKMPWWRPGFYKKFFINVFYVAKDFLKLQPAVRRDLISRRSRVIGRKLANIFKVNKPEERQFDLEAVVDTAQIPDSELALWRVHLQAIEEHAMKPYSGRVTLFRTCRQPLFCSFEDSYGWNEFCFGGVDVKIIPGSHESIFTEPNVRRLASEVEECLREAHESFAPTTLALTD</sequence>
<dbReference type="Gene3D" id="3.30.559.10">
    <property type="entry name" value="Chloramphenicol acetyltransferase-like domain"/>
    <property type="match status" value="1"/>
</dbReference>
<dbReference type="Proteomes" id="UP000003688">
    <property type="component" value="Unassembled WGS sequence"/>
</dbReference>
<dbReference type="InterPro" id="IPR036736">
    <property type="entry name" value="ACP-like_sf"/>
</dbReference>
<dbReference type="FunFam" id="3.40.50.980:FF:000001">
    <property type="entry name" value="Non-ribosomal peptide synthetase"/>
    <property type="match status" value="1"/>
</dbReference>
<keyword evidence="8" id="KW-1185">Reference proteome</keyword>
<dbReference type="PROSITE" id="PS00455">
    <property type="entry name" value="AMP_BINDING"/>
    <property type="match status" value="1"/>
</dbReference>
<dbReference type="Gene3D" id="3.40.50.1820">
    <property type="entry name" value="alpha/beta hydrolase"/>
    <property type="match status" value="1"/>
</dbReference>
<dbReference type="Pfam" id="PF00550">
    <property type="entry name" value="PP-binding"/>
    <property type="match status" value="1"/>
</dbReference>
<dbReference type="InterPro" id="IPR001242">
    <property type="entry name" value="Condensation_dom"/>
</dbReference>
<dbReference type="SUPFAM" id="SSF47336">
    <property type="entry name" value="ACP-like"/>
    <property type="match status" value="1"/>
</dbReference>
<keyword evidence="3" id="KW-0596">Phosphopantetheine</keyword>
<dbReference type="SUPFAM" id="SSF53474">
    <property type="entry name" value="alpha/beta-Hydrolases"/>
    <property type="match status" value="1"/>
</dbReference>
<dbReference type="Gene3D" id="3.40.50.980">
    <property type="match status" value="2"/>
</dbReference>
<dbReference type="CDD" id="cd12117">
    <property type="entry name" value="A_NRPS_Srf_like"/>
    <property type="match status" value="1"/>
</dbReference>
<dbReference type="CDD" id="cd19531">
    <property type="entry name" value="LCL_NRPS-like"/>
    <property type="match status" value="1"/>
</dbReference>
<keyword evidence="4" id="KW-0597">Phosphoprotein</keyword>
<dbReference type="GO" id="GO:0009366">
    <property type="term" value="C:enterobactin synthetase complex"/>
    <property type="evidence" value="ECO:0007669"/>
    <property type="project" value="TreeGrafter"/>
</dbReference>
<evidence type="ECO:0000313" key="7">
    <source>
        <dbReference type="EMBL" id="EEF58139.1"/>
    </source>
</evidence>
<dbReference type="Gene3D" id="3.30.559.30">
    <property type="entry name" value="Nonribosomal peptide synthetase, condensation domain"/>
    <property type="match status" value="1"/>
</dbReference>
<evidence type="ECO:0000256" key="2">
    <source>
        <dbReference type="ARBA" id="ARBA00006432"/>
    </source>
</evidence>
<dbReference type="Pfam" id="PF00975">
    <property type="entry name" value="Thioesterase"/>
    <property type="match status" value="1"/>
</dbReference>
<dbReference type="PROSITE" id="PS50075">
    <property type="entry name" value="CARRIER"/>
    <property type="match status" value="1"/>
</dbReference>
<comment type="caution">
    <text evidence="7">The sequence shown here is derived from an EMBL/GenBank/DDBJ whole genome shotgun (WGS) entry which is preliminary data.</text>
</comment>
<dbReference type="NCBIfam" id="TIGR01733">
    <property type="entry name" value="AA-adenyl-dom"/>
    <property type="match status" value="1"/>
</dbReference>
<dbReference type="Pfam" id="PF00501">
    <property type="entry name" value="AMP-binding"/>
    <property type="match status" value="1"/>
</dbReference>
<dbReference type="InterPro" id="IPR029058">
    <property type="entry name" value="AB_hydrolase_fold"/>
</dbReference>
<dbReference type="STRING" id="320771.Cflav_PD1483"/>
<dbReference type="Pfam" id="PF13193">
    <property type="entry name" value="AMP-binding_C"/>
    <property type="match status" value="1"/>
</dbReference>
<dbReference type="FunFam" id="1.10.1200.10:FF:000005">
    <property type="entry name" value="Nonribosomal peptide synthetase 1"/>
    <property type="match status" value="1"/>
</dbReference>
<dbReference type="InterPro" id="IPR025110">
    <property type="entry name" value="AMP-bd_C"/>
</dbReference>
<evidence type="ECO:0000256" key="1">
    <source>
        <dbReference type="ARBA" id="ARBA00001957"/>
    </source>
</evidence>
<dbReference type="FunFam" id="3.30.559.10:FF:000012">
    <property type="entry name" value="Non-ribosomal peptide synthetase"/>
    <property type="match status" value="1"/>
</dbReference>
<dbReference type="SMART" id="SM00823">
    <property type="entry name" value="PKS_PP"/>
    <property type="match status" value="1"/>
</dbReference>
<dbReference type="InterPro" id="IPR045851">
    <property type="entry name" value="AMP-bd_C_sf"/>
</dbReference>
<dbReference type="SUPFAM" id="SSF52777">
    <property type="entry name" value="CoA-dependent acyltransferases"/>
    <property type="match status" value="2"/>
</dbReference>
<comment type="cofactor">
    <cofactor evidence="1">
        <name>pantetheine 4'-phosphate</name>
        <dbReference type="ChEBI" id="CHEBI:47942"/>
    </cofactor>
</comment>
<dbReference type="GO" id="GO:0031177">
    <property type="term" value="F:phosphopantetheine binding"/>
    <property type="evidence" value="ECO:0007669"/>
    <property type="project" value="InterPro"/>
</dbReference>
<comment type="similarity">
    <text evidence="2">Belongs to the ATP-dependent AMP-binding enzyme family.</text>
</comment>
<dbReference type="InterPro" id="IPR020845">
    <property type="entry name" value="AMP-binding_CS"/>
</dbReference>
<dbReference type="InterPro" id="IPR020806">
    <property type="entry name" value="PKS_PP-bd"/>
</dbReference>
<dbReference type="EMBL" id="ABOX02000049">
    <property type="protein sequence ID" value="EEF58139.1"/>
    <property type="molecule type" value="Genomic_DNA"/>
</dbReference>
<evidence type="ECO:0000256" key="5">
    <source>
        <dbReference type="SAM" id="MobiDB-lite"/>
    </source>
</evidence>
<protein>
    <submittedName>
        <fullName evidence="7">Amino acid adenylation domain protein</fullName>
    </submittedName>
</protein>
<evidence type="ECO:0000313" key="8">
    <source>
        <dbReference type="Proteomes" id="UP000003688"/>
    </source>
</evidence>
<dbReference type="GO" id="GO:0005829">
    <property type="term" value="C:cytosol"/>
    <property type="evidence" value="ECO:0007669"/>
    <property type="project" value="TreeGrafter"/>
</dbReference>
<dbReference type="Gene3D" id="1.10.1200.10">
    <property type="entry name" value="ACP-like"/>
    <property type="match status" value="1"/>
</dbReference>
<proteinExistence type="inferred from homology"/>
<dbReference type="GO" id="GO:0047527">
    <property type="term" value="F:2,3-dihydroxybenzoate-serine ligase activity"/>
    <property type="evidence" value="ECO:0007669"/>
    <property type="project" value="TreeGrafter"/>
</dbReference>
<name>B9XPV8_PEDPL</name>
<dbReference type="InterPro" id="IPR009081">
    <property type="entry name" value="PP-bd_ACP"/>
</dbReference>
<dbReference type="FunFam" id="3.30.300.30:FF:000010">
    <property type="entry name" value="Enterobactin synthetase component F"/>
    <property type="match status" value="1"/>
</dbReference>
<dbReference type="GO" id="GO:0009239">
    <property type="term" value="P:enterobactin biosynthetic process"/>
    <property type="evidence" value="ECO:0007669"/>
    <property type="project" value="TreeGrafter"/>
</dbReference>
<dbReference type="SUPFAM" id="SSF56801">
    <property type="entry name" value="Acetyl-CoA synthetase-like"/>
    <property type="match status" value="1"/>
</dbReference>
<gene>
    <name evidence="7" type="ORF">Cflav_PD1483</name>
</gene>
<dbReference type="Gene3D" id="2.30.38.10">
    <property type="entry name" value="Luciferase, Domain 3"/>
    <property type="match status" value="1"/>
</dbReference>
<dbReference type="Pfam" id="PF00668">
    <property type="entry name" value="Condensation"/>
    <property type="match status" value="1"/>
</dbReference>
<dbReference type="InterPro" id="IPR000873">
    <property type="entry name" value="AMP-dep_synth/lig_dom"/>
</dbReference>
<dbReference type="InterPro" id="IPR010071">
    <property type="entry name" value="AA_adenyl_dom"/>
</dbReference>
<dbReference type="PANTHER" id="PTHR45527:SF1">
    <property type="entry name" value="FATTY ACID SYNTHASE"/>
    <property type="match status" value="1"/>
</dbReference>
<accession>B9XPV8</accession>
<dbReference type="RefSeq" id="WP_007417844.1">
    <property type="nucleotide sequence ID" value="NZ_ABOX02000049.1"/>
</dbReference>
<dbReference type="Gene3D" id="3.30.300.30">
    <property type="match status" value="1"/>
</dbReference>
<dbReference type="FunFam" id="3.40.50.12780:FF:000012">
    <property type="entry name" value="Non-ribosomal peptide synthetase"/>
    <property type="match status" value="1"/>
</dbReference>
<feature type="region of interest" description="Disordered" evidence="5">
    <location>
        <begin position="248"/>
        <end position="268"/>
    </location>
</feature>
<evidence type="ECO:0000259" key="6">
    <source>
        <dbReference type="PROSITE" id="PS50075"/>
    </source>
</evidence>
<organism evidence="7 8">
    <name type="scientific">Pedosphaera parvula (strain Ellin514)</name>
    <dbReference type="NCBI Taxonomy" id="320771"/>
    <lineage>
        <taxon>Bacteria</taxon>
        <taxon>Pseudomonadati</taxon>
        <taxon>Verrucomicrobiota</taxon>
        <taxon>Pedosphaerae</taxon>
        <taxon>Pedosphaerales</taxon>
        <taxon>Pedosphaeraceae</taxon>
        <taxon>Pedosphaera</taxon>
    </lineage>
</organism>
<evidence type="ECO:0000256" key="4">
    <source>
        <dbReference type="ARBA" id="ARBA00022553"/>
    </source>
</evidence>
<dbReference type="PANTHER" id="PTHR45527">
    <property type="entry name" value="NONRIBOSOMAL PEPTIDE SYNTHETASE"/>
    <property type="match status" value="1"/>
</dbReference>
<dbReference type="InterPro" id="IPR023213">
    <property type="entry name" value="CAT-like_dom_sf"/>
</dbReference>
<reference evidence="7 8" key="1">
    <citation type="journal article" date="2011" name="J. Bacteriol.">
        <title>Genome sequence of 'Pedosphaera parvula' Ellin514, an aerobic Verrucomicrobial isolate from pasture soil.</title>
        <authorList>
            <person name="Kant R."/>
            <person name="van Passel M.W."/>
            <person name="Sangwan P."/>
            <person name="Palva A."/>
            <person name="Lucas S."/>
            <person name="Copeland A."/>
            <person name="Lapidus A."/>
            <person name="Glavina Del Rio T."/>
            <person name="Dalin E."/>
            <person name="Tice H."/>
            <person name="Bruce D."/>
            <person name="Goodwin L."/>
            <person name="Pitluck S."/>
            <person name="Chertkov O."/>
            <person name="Larimer F.W."/>
            <person name="Land M.L."/>
            <person name="Hauser L."/>
            <person name="Brettin T.S."/>
            <person name="Detter J.C."/>
            <person name="Han S."/>
            <person name="de Vos W.M."/>
            <person name="Janssen P.H."/>
            <person name="Smidt H."/>
        </authorList>
    </citation>
    <scope>NUCLEOTIDE SEQUENCE [LARGE SCALE GENOMIC DNA]</scope>
    <source>
        <strain evidence="7 8">Ellin514</strain>
    </source>
</reference>
<dbReference type="OrthoDB" id="51171at2"/>
<feature type="domain" description="Carrier" evidence="6">
    <location>
        <begin position="1021"/>
        <end position="1096"/>
    </location>
</feature>
<evidence type="ECO:0000256" key="3">
    <source>
        <dbReference type="ARBA" id="ARBA00022450"/>
    </source>
</evidence>
<dbReference type="InterPro" id="IPR001031">
    <property type="entry name" value="Thioesterase"/>
</dbReference>
<dbReference type="GO" id="GO:0043041">
    <property type="term" value="P:amino acid activation for nonribosomal peptide biosynthetic process"/>
    <property type="evidence" value="ECO:0007669"/>
    <property type="project" value="TreeGrafter"/>
</dbReference>